<feature type="region of interest" description="Disordered" evidence="1">
    <location>
        <begin position="150"/>
        <end position="169"/>
    </location>
</feature>
<organism evidence="2 3">
    <name type="scientific">Henosepilachna vigintioctopunctata</name>
    <dbReference type="NCBI Taxonomy" id="420089"/>
    <lineage>
        <taxon>Eukaryota</taxon>
        <taxon>Metazoa</taxon>
        <taxon>Ecdysozoa</taxon>
        <taxon>Arthropoda</taxon>
        <taxon>Hexapoda</taxon>
        <taxon>Insecta</taxon>
        <taxon>Pterygota</taxon>
        <taxon>Neoptera</taxon>
        <taxon>Endopterygota</taxon>
        <taxon>Coleoptera</taxon>
        <taxon>Polyphaga</taxon>
        <taxon>Cucujiformia</taxon>
        <taxon>Coccinelloidea</taxon>
        <taxon>Coccinellidae</taxon>
        <taxon>Epilachninae</taxon>
        <taxon>Epilachnini</taxon>
        <taxon>Henosepilachna</taxon>
    </lineage>
</organism>
<feature type="non-terminal residue" evidence="2">
    <location>
        <position position="1"/>
    </location>
</feature>
<gene>
    <name evidence="2" type="ORF">WA026_009184</name>
</gene>
<dbReference type="EMBL" id="JARQZJ010000094">
    <property type="protein sequence ID" value="KAK9884948.1"/>
    <property type="molecule type" value="Genomic_DNA"/>
</dbReference>
<sequence>TNGVIGIDDEEEQEQKYTFIVGTKEEDDEAERDYEIYTSLKSLTQMSQKKEGKVIHIGHLKNLERKRMILQCTMQGYEIETWVHQVNYEEKNLQGSSFADTVKKVDEKVKNTAVAETVKSMSKTKQGELLINVKKGKGSAEPILKALKTDFKDKNIREPENTSKENRSP</sequence>
<evidence type="ECO:0000256" key="1">
    <source>
        <dbReference type="SAM" id="MobiDB-lite"/>
    </source>
</evidence>
<protein>
    <submittedName>
        <fullName evidence="2">Uncharacterized protein</fullName>
    </submittedName>
</protein>
<accession>A0AAW1UQ45</accession>
<evidence type="ECO:0000313" key="3">
    <source>
        <dbReference type="Proteomes" id="UP001431783"/>
    </source>
</evidence>
<comment type="caution">
    <text evidence="2">The sequence shown here is derived from an EMBL/GenBank/DDBJ whole genome shotgun (WGS) entry which is preliminary data.</text>
</comment>
<keyword evidence="3" id="KW-1185">Reference proteome</keyword>
<evidence type="ECO:0000313" key="2">
    <source>
        <dbReference type="EMBL" id="KAK9884948.1"/>
    </source>
</evidence>
<dbReference type="Proteomes" id="UP001431783">
    <property type="component" value="Unassembled WGS sequence"/>
</dbReference>
<dbReference type="AlphaFoldDB" id="A0AAW1UQ45"/>
<proteinExistence type="predicted"/>
<name>A0AAW1UQ45_9CUCU</name>
<reference evidence="2 3" key="1">
    <citation type="submission" date="2023-03" db="EMBL/GenBank/DDBJ databases">
        <title>Genome insight into feeding habits of ladybird beetles.</title>
        <authorList>
            <person name="Li H.-S."/>
            <person name="Huang Y.-H."/>
            <person name="Pang H."/>
        </authorList>
    </citation>
    <scope>NUCLEOTIDE SEQUENCE [LARGE SCALE GENOMIC DNA]</scope>
    <source>
        <strain evidence="2">SYSU_2023b</strain>
        <tissue evidence="2">Whole body</tissue>
    </source>
</reference>